<evidence type="ECO:0000313" key="2">
    <source>
        <dbReference type="EMBL" id="MBK1835602.1"/>
    </source>
</evidence>
<proteinExistence type="predicted"/>
<keyword evidence="1" id="KW-0175">Coiled coil</keyword>
<accession>A0A934RTD6</accession>
<protein>
    <submittedName>
        <fullName evidence="2">Uncharacterized protein</fullName>
    </submittedName>
</protein>
<dbReference type="RefSeq" id="WP_200393038.1">
    <property type="nucleotide sequence ID" value="NZ_JAENIO010000065.1"/>
</dbReference>
<sequence length="242" mass="27579">MKKLQNTPGWLFAAIGLTTLALCFSYTNSNISYQSTISIVTLPPSPWASYTPPLQKQVTRKPILRSVEEDLALSQRWHCDQQSAMDKLAGMISAEWLGKIQQNRSQDFQTILEQRANLSLSVTGNKRMETRELARAVAKSYQRLTNEAANEHLKITLSALEEEIAGQDPPVSEKYNYLSQKKMKEEKADELRKAKKLRNSLVESKKTIEQTLARGYTPVTIGSNIVTRRTRHFFPRNHERGK</sequence>
<organism evidence="2 3">
    <name type="scientific">Roseibacillus ishigakijimensis</name>
    <dbReference type="NCBI Taxonomy" id="454146"/>
    <lineage>
        <taxon>Bacteria</taxon>
        <taxon>Pseudomonadati</taxon>
        <taxon>Verrucomicrobiota</taxon>
        <taxon>Verrucomicrobiia</taxon>
        <taxon>Verrucomicrobiales</taxon>
        <taxon>Verrucomicrobiaceae</taxon>
        <taxon>Roseibacillus</taxon>
    </lineage>
</organism>
<comment type="caution">
    <text evidence="2">The sequence shown here is derived from an EMBL/GenBank/DDBJ whole genome shotgun (WGS) entry which is preliminary data.</text>
</comment>
<name>A0A934RTD6_9BACT</name>
<reference evidence="2" key="1">
    <citation type="submission" date="2021-01" db="EMBL/GenBank/DDBJ databases">
        <title>Modified the classification status of verrucomicrobia.</title>
        <authorList>
            <person name="Feng X."/>
        </authorList>
    </citation>
    <scope>NUCLEOTIDE SEQUENCE</scope>
    <source>
        <strain evidence="2">KCTC 12986</strain>
    </source>
</reference>
<gene>
    <name evidence="2" type="ORF">JIN78_16155</name>
</gene>
<dbReference type="Proteomes" id="UP000604083">
    <property type="component" value="Unassembled WGS sequence"/>
</dbReference>
<dbReference type="EMBL" id="JAENIO010000065">
    <property type="protein sequence ID" value="MBK1835602.1"/>
    <property type="molecule type" value="Genomic_DNA"/>
</dbReference>
<evidence type="ECO:0000256" key="1">
    <source>
        <dbReference type="SAM" id="Coils"/>
    </source>
</evidence>
<feature type="coiled-coil region" evidence="1">
    <location>
        <begin position="180"/>
        <end position="214"/>
    </location>
</feature>
<evidence type="ECO:0000313" key="3">
    <source>
        <dbReference type="Proteomes" id="UP000604083"/>
    </source>
</evidence>
<dbReference type="AlphaFoldDB" id="A0A934RTD6"/>
<keyword evidence="3" id="KW-1185">Reference proteome</keyword>